<dbReference type="AlphaFoldDB" id="A0A7C2P8R8"/>
<sequence length="123" mass="13851">MLLFTILAGLLLLRPGMSEWISLQWDLWRLSGYPDGAVYAKLRHIRNGDTTAKLIGLLGTPTVHENLVMPGADDAKRFPSGAQSGDVFLEFCCVQPGQIWLQTRDGKVINYDPEQFRSLLQYK</sequence>
<evidence type="ECO:0000313" key="1">
    <source>
        <dbReference type="EMBL" id="HEN14296.1"/>
    </source>
</evidence>
<gene>
    <name evidence="1" type="ORF">ENQ76_02340</name>
</gene>
<reference evidence="1" key="1">
    <citation type="journal article" date="2020" name="mSystems">
        <title>Genome- and Community-Level Interaction Insights into Carbon Utilization and Element Cycling Functions of Hydrothermarchaeota in Hydrothermal Sediment.</title>
        <authorList>
            <person name="Zhou Z."/>
            <person name="Liu Y."/>
            <person name="Xu W."/>
            <person name="Pan J."/>
            <person name="Luo Z.H."/>
            <person name="Li M."/>
        </authorList>
    </citation>
    <scope>NUCLEOTIDE SEQUENCE [LARGE SCALE GENOMIC DNA]</scope>
    <source>
        <strain evidence="1">SpSt-339</strain>
    </source>
</reference>
<organism evidence="1">
    <name type="scientific">Schlesneria paludicola</name>
    <dbReference type="NCBI Taxonomy" id="360056"/>
    <lineage>
        <taxon>Bacteria</taxon>
        <taxon>Pseudomonadati</taxon>
        <taxon>Planctomycetota</taxon>
        <taxon>Planctomycetia</taxon>
        <taxon>Planctomycetales</taxon>
        <taxon>Planctomycetaceae</taxon>
        <taxon>Schlesneria</taxon>
    </lineage>
</organism>
<proteinExistence type="predicted"/>
<accession>A0A7C2P8R8</accession>
<name>A0A7C2P8R8_9PLAN</name>
<dbReference type="EMBL" id="DSOK01000072">
    <property type="protein sequence ID" value="HEN14296.1"/>
    <property type="molecule type" value="Genomic_DNA"/>
</dbReference>
<protein>
    <submittedName>
        <fullName evidence="1">Uncharacterized protein</fullName>
    </submittedName>
</protein>
<comment type="caution">
    <text evidence="1">The sequence shown here is derived from an EMBL/GenBank/DDBJ whole genome shotgun (WGS) entry which is preliminary data.</text>
</comment>